<accession>A0A3A3FT06</accession>
<keyword evidence="1" id="KW-0805">Transcription regulation</keyword>
<dbReference type="PANTHER" id="PTHR33204">
    <property type="entry name" value="TRANSCRIPTIONAL REGULATOR, MARR FAMILY"/>
    <property type="match status" value="1"/>
</dbReference>
<gene>
    <name evidence="7" type="ORF">D3871_09115</name>
</gene>
<evidence type="ECO:0000259" key="6">
    <source>
        <dbReference type="PROSITE" id="PS51118"/>
    </source>
</evidence>
<evidence type="ECO:0000313" key="8">
    <source>
        <dbReference type="Proteomes" id="UP000265955"/>
    </source>
</evidence>
<keyword evidence="5" id="KW-0472">Membrane</keyword>
<dbReference type="Proteomes" id="UP000265955">
    <property type="component" value="Unassembled WGS sequence"/>
</dbReference>
<sequence>MDFAEFGLFVTVATAMCAIGIYLMLSALSEIRWAWGCSILRTVKRSSRPTTCSASPASTEMSEEPLFWFCRSTHPSGLLIYHLFTHELDASLHHIVESLPSFMRMDSAGSILRSIGAIAEQRWEWPSSDRRHYLTAVTILFIVNEENHDAKWNDMKRSDLADRYCSIARAGAALTDGWSFVILKEIFLSNTRFDGLQMQTGMSPRSLTLRLNSLVEAGILNRVSYQESPVRYEYRPTVKGIELWPALVALKEWGDKWSGPWKDEDPPLILHHKACGHRLELGFICKACKEPVDAYSSRITMTPGMREERDQFTDKHRKAVRTKRSEAARALNHSGEESP</sequence>
<dbReference type="SUPFAM" id="SSF46785">
    <property type="entry name" value="Winged helix' DNA-binding domain"/>
    <property type="match status" value="1"/>
</dbReference>
<reference evidence="8" key="1">
    <citation type="submission" date="2018-09" db="EMBL/GenBank/DDBJ databases">
        <authorList>
            <person name="Zhu H."/>
        </authorList>
    </citation>
    <scope>NUCLEOTIDE SEQUENCE [LARGE SCALE GENOMIC DNA]</scope>
    <source>
        <strain evidence="8">K1R23-30</strain>
    </source>
</reference>
<name>A0A3A3FT06_9BURK</name>
<comment type="caution">
    <text evidence="7">The sequence shown here is derived from an EMBL/GenBank/DDBJ whole genome shotgun (WGS) entry which is preliminary data.</text>
</comment>
<feature type="compositionally biased region" description="Basic and acidic residues" evidence="4">
    <location>
        <begin position="305"/>
        <end position="314"/>
    </location>
</feature>
<dbReference type="PANTHER" id="PTHR33204:SF18">
    <property type="entry name" value="TRANSCRIPTIONAL REGULATORY PROTEIN"/>
    <property type="match status" value="1"/>
</dbReference>
<keyword evidence="5" id="KW-0812">Transmembrane</keyword>
<evidence type="ECO:0000256" key="4">
    <source>
        <dbReference type="SAM" id="MobiDB-lite"/>
    </source>
</evidence>
<dbReference type="GO" id="GO:0003677">
    <property type="term" value="F:DNA binding"/>
    <property type="evidence" value="ECO:0007669"/>
    <property type="project" value="UniProtKB-KW"/>
</dbReference>
<feature type="domain" description="HTH hxlR-type" evidence="6">
    <location>
        <begin position="165"/>
        <end position="262"/>
    </location>
</feature>
<keyword evidence="2" id="KW-0238">DNA-binding</keyword>
<keyword evidence="3" id="KW-0804">Transcription</keyword>
<evidence type="ECO:0000256" key="5">
    <source>
        <dbReference type="SAM" id="Phobius"/>
    </source>
</evidence>
<dbReference type="RefSeq" id="WP_119768599.1">
    <property type="nucleotide sequence ID" value="NZ_QYUO01000001.1"/>
</dbReference>
<organism evidence="7 8">
    <name type="scientific">Noviherbaspirillum saxi</name>
    <dbReference type="NCBI Taxonomy" id="2320863"/>
    <lineage>
        <taxon>Bacteria</taxon>
        <taxon>Pseudomonadati</taxon>
        <taxon>Pseudomonadota</taxon>
        <taxon>Betaproteobacteria</taxon>
        <taxon>Burkholderiales</taxon>
        <taxon>Oxalobacteraceae</taxon>
        <taxon>Noviherbaspirillum</taxon>
    </lineage>
</organism>
<dbReference type="AlphaFoldDB" id="A0A3A3FT06"/>
<evidence type="ECO:0000256" key="2">
    <source>
        <dbReference type="ARBA" id="ARBA00023125"/>
    </source>
</evidence>
<dbReference type="OrthoDB" id="9807069at2"/>
<feature type="region of interest" description="Disordered" evidence="4">
    <location>
        <begin position="305"/>
        <end position="339"/>
    </location>
</feature>
<keyword evidence="8" id="KW-1185">Reference proteome</keyword>
<evidence type="ECO:0000256" key="1">
    <source>
        <dbReference type="ARBA" id="ARBA00023015"/>
    </source>
</evidence>
<dbReference type="PROSITE" id="PS51118">
    <property type="entry name" value="HTH_HXLR"/>
    <property type="match status" value="1"/>
</dbReference>
<evidence type="ECO:0000256" key="3">
    <source>
        <dbReference type="ARBA" id="ARBA00023163"/>
    </source>
</evidence>
<dbReference type="InterPro" id="IPR002577">
    <property type="entry name" value="HTH_HxlR"/>
</dbReference>
<dbReference type="Pfam" id="PF01638">
    <property type="entry name" value="HxlR"/>
    <property type="match status" value="1"/>
</dbReference>
<dbReference type="EMBL" id="QYUO01000001">
    <property type="protein sequence ID" value="RJF98650.1"/>
    <property type="molecule type" value="Genomic_DNA"/>
</dbReference>
<dbReference type="InterPro" id="IPR036390">
    <property type="entry name" value="WH_DNA-bd_sf"/>
</dbReference>
<evidence type="ECO:0000313" key="7">
    <source>
        <dbReference type="EMBL" id="RJF98650.1"/>
    </source>
</evidence>
<keyword evidence="5" id="KW-1133">Transmembrane helix</keyword>
<dbReference type="InterPro" id="IPR036388">
    <property type="entry name" value="WH-like_DNA-bd_sf"/>
</dbReference>
<protein>
    <submittedName>
        <fullName evidence="7">Transcriptional regulator</fullName>
    </submittedName>
</protein>
<dbReference type="Gene3D" id="1.10.10.10">
    <property type="entry name" value="Winged helix-like DNA-binding domain superfamily/Winged helix DNA-binding domain"/>
    <property type="match status" value="1"/>
</dbReference>
<proteinExistence type="predicted"/>
<feature type="transmembrane region" description="Helical" evidence="5">
    <location>
        <begin position="6"/>
        <end position="25"/>
    </location>
</feature>